<evidence type="ECO:0008006" key="3">
    <source>
        <dbReference type="Google" id="ProtNLM"/>
    </source>
</evidence>
<evidence type="ECO:0000313" key="2">
    <source>
        <dbReference type="Proteomes" id="UP000789704"/>
    </source>
</evidence>
<evidence type="ECO:0000313" key="1">
    <source>
        <dbReference type="EMBL" id="CAG4928630.1"/>
    </source>
</evidence>
<dbReference type="AlphaFoldDB" id="A0A9N8S2M9"/>
<gene>
    <name evidence="1" type="ORF">LMG31841_05846</name>
</gene>
<sequence length="242" mass="26141">MLGENFRTLIPPVGAEIRDRFLTEWKTSHAIQPVSSDHVDIAVGNDGWTLPIPLVKTSKGWHFDTRAGAGEMRLRRIGRNELAVIQAMLAVYDAQREYAGKDHDGSGVLAYATKLSSSPGKQDGLYWPTGPDEKPSPLGEAFVTAGARNAGQSGYYGYHYRLLTSQGPHAPGGAYDYLVRGKLFGGFAVVAWPVRYGDTGIRSFMVSHAGQVYSNDLGPDGAKKAAAMKSFDPGPGWVKESP</sequence>
<accession>A0A9N8S2M9</accession>
<proteinExistence type="predicted"/>
<dbReference type="Pfam" id="PF11453">
    <property type="entry name" value="DUF2950"/>
    <property type="match status" value="1"/>
</dbReference>
<protein>
    <recommendedName>
        <fullName evidence="3">DUF2950 domain-containing protein</fullName>
    </recommendedName>
</protein>
<dbReference type="EMBL" id="CAJQZC010000035">
    <property type="protein sequence ID" value="CAG4928630.1"/>
    <property type="molecule type" value="Genomic_DNA"/>
</dbReference>
<reference evidence="1" key="1">
    <citation type="submission" date="2021-04" db="EMBL/GenBank/DDBJ databases">
        <authorList>
            <person name="Vanwijnsberghe S."/>
        </authorList>
    </citation>
    <scope>NUCLEOTIDE SEQUENCE</scope>
    <source>
        <strain evidence="1">LMG 31841</strain>
    </source>
</reference>
<keyword evidence="2" id="KW-1185">Reference proteome</keyword>
<dbReference type="InterPro" id="IPR021556">
    <property type="entry name" value="DUF2950"/>
</dbReference>
<organism evidence="1 2">
    <name type="scientific">Paraburkholderia saeva</name>
    <dbReference type="NCBI Taxonomy" id="2777537"/>
    <lineage>
        <taxon>Bacteria</taxon>
        <taxon>Pseudomonadati</taxon>
        <taxon>Pseudomonadota</taxon>
        <taxon>Betaproteobacteria</taxon>
        <taxon>Burkholderiales</taxon>
        <taxon>Burkholderiaceae</taxon>
        <taxon>Paraburkholderia</taxon>
    </lineage>
</organism>
<dbReference type="Proteomes" id="UP000789704">
    <property type="component" value="Unassembled WGS sequence"/>
</dbReference>
<name>A0A9N8S2M9_9BURK</name>
<comment type="caution">
    <text evidence="1">The sequence shown here is derived from an EMBL/GenBank/DDBJ whole genome shotgun (WGS) entry which is preliminary data.</text>
</comment>